<dbReference type="Gene3D" id="1.25.40.10">
    <property type="entry name" value="Tetratricopeptide repeat domain"/>
    <property type="match status" value="1"/>
</dbReference>
<proteinExistence type="predicted"/>
<keyword evidence="3" id="KW-1015">Disulfide bond</keyword>
<dbReference type="RefSeq" id="WP_260320614.1">
    <property type="nucleotide sequence ID" value="NZ_AP024814.1"/>
</dbReference>
<dbReference type="PANTHER" id="PTHR11102">
    <property type="entry name" value="SEL-1-LIKE PROTEIN"/>
    <property type="match status" value="1"/>
</dbReference>
<evidence type="ECO:0000313" key="7">
    <source>
        <dbReference type="Proteomes" id="UP000826775"/>
    </source>
</evidence>
<evidence type="ECO:0000256" key="4">
    <source>
        <dbReference type="ARBA" id="ARBA00023251"/>
    </source>
</evidence>
<dbReference type="SUPFAM" id="SSF81901">
    <property type="entry name" value="HCP-like"/>
    <property type="match status" value="1"/>
</dbReference>
<name>A0ABN6I045_9HELI</name>
<evidence type="ECO:0000256" key="2">
    <source>
        <dbReference type="ARBA" id="ARBA00012865"/>
    </source>
</evidence>
<evidence type="ECO:0000256" key="5">
    <source>
        <dbReference type="SAM" id="MobiDB-lite"/>
    </source>
</evidence>
<feature type="compositionally biased region" description="Basic and acidic residues" evidence="5">
    <location>
        <begin position="17"/>
        <end position="31"/>
    </location>
</feature>
<organism evidence="6 7">
    <name type="scientific">Helicobacter gastrocanis</name>
    <dbReference type="NCBI Taxonomy" id="2849641"/>
    <lineage>
        <taxon>Bacteria</taxon>
        <taxon>Pseudomonadati</taxon>
        <taxon>Campylobacterota</taxon>
        <taxon>Epsilonproteobacteria</taxon>
        <taxon>Campylobacterales</taxon>
        <taxon>Helicobacteraceae</taxon>
        <taxon>Helicobacter</taxon>
    </lineage>
</organism>
<feature type="compositionally biased region" description="Polar residues" evidence="5">
    <location>
        <begin position="1"/>
        <end position="14"/>
    </location>
</feature>
<feature type="region of interest" description="Disordered" evidence="5">
    <location>
        <begin position="1"/>
        <end position="46"/>
    </location>
</feature>
<keyword evidence="4" id="KW-0046">Antibiotic resistance</keyword>
<gene>
    <name evidence="6" type="ORF">NHP190003_02620</name>
</gene>
<dbReference type="EMBL" id="AP024814">
    <property type="protein sequence ID" value="BCZ16980.1"/>
    <property type="molecule type" value="Genomic_DNA"/>
</dbReference>
<evidence type="ECO:0000256" key="3">
    <source>
        <dbReference type="ARBA" id="ARBA00023157"/>
    </source>
</evidence>
<comment type="catalytic activity">
    <reaction evidence="1">
        <text>a beta-lactam + H2O = a substituted beta-amino acid</text>
        <dbReference type="Rhea" id="RHEA:20401"/>
        <dbReference type="ChEBI" id="CHEBI:15377"/>
        <dbReference type="ChEBI" id="CHEBI:35627"/>
        <dbReference type="ChEBI" id="CHEBI:140347"/>
        <dbReference type="EC" id="3.5.2.6"/>
    </reaction>
</comment>
<dbReference type="Proteomes" id="UP000826775">
    <property type="component" value="Chromosome"/>
</dbReference>
<evidence type="ECO:0000256" key="1">
    <source>
        <dbReference type="ARBA" id="ARBA00001526"/>
    </source>
</evidence>
<dbReference type="InterPro" id="IPR011990">
    <property type="entry name" value="TPR-like_helical_dom_sf"/>
</dbReference>
<dbReference type="EC" id="3.5.2.6" evidence="2"/>
<sequence length="208" mass="23039">MGNSQPQETPNQILQKKRQEREQAREAEGAKQRQTRARMSRFGVEPPTERTAEALLKYAIQVYQNMIKNDWRDPMGSLHSPLDILNLFEDAAKAGSAEAYRYMGMMYLGGHNRVGQSYKQALEYFQIAVEKGSVEALVNLGQMYLLGPGGSWGGGGVPKDSAKAIEYFQKAASKGSALGYFEAATMYLNGQGVPKNLAKAREYFQKAG</sequence>
<protein>
    <recommendedName>
        <fullName evidence="2">beta-lactamase</fullName>
        <ecNumber evidence="2">3.5.2.6</ecNumber>
    </recommendedName>
</protein>
<evidence type="ECO:0000313" key="6">
    <source>
        <dbReference type="EMBL" id="BCZ16980.1"/>
    </source>
</evidence>
<dbReference type="Pfam" id="PF08238">
    <property type="entry name" value="Sel1"/>
    <property type="match status" value="3"/>
</dbReference>
<dbReference type="InterPro" id="IPR006597">
    <property type="entry name" value="Sel1-like"/>
</dbReference>
<dbReference type="SMART" id="SM00671">
    <property type="entry name" value="SEL1"/>
    <property type="match status" value="3"/>
</dbReference>
<keyword evidence="7" id="KW-1185">Reference proteome</keyword>
<accession>A0ABN6I045</accession>
<dbReference type="PANTHER" id="PTHR11102:SF160">
    <property type="entry name" value="ERAD-ASSOCIATED E3 UBIQUITIN-PROTEIN LIGASE COMPONENT HRD3"/>
    <property type="match status" value="1"/>
</dbReference>
<reference evidence="6 7" key="1">
    <citation type="submission" date="2021-07" db="EMBL/GenBank/DDBJ databases">
        <title>Novel Helicobacter sp. Isolated from a dog.</title>
        <authorList>
            <person name="Rimbara E."/>
            <person name="Suzuki M."/>
        </authorList>
    </citation>
    <scope>NUCLEOTIDE SEQUENCE [LARGE SCALE GENOMIC DNA]</scope>
    <source>
        <strain evidence="7">NHP19-003</strain>
    </source>
</reference>
<dbReference type="InterPro" id="IPR050767">
    <property type="entry name" value="Sel1_AlgK"/>
</dbReference>